<organism evidence="2 3">
    <name type="scientific">Radiobacillus deserti</name>
    <dbReference type="NCBI Taxonomy" id="2594883"/>
    <lineage>
        <taxon>Bacteria</taxon>
        <taxon>Bacillati</taxon>
        <taxon>Bacillota</taxon>
        <taxon>Bacilli</taxon>
        <taxon>Bacillales</taxon>
        <taxon>Bacillaceae</taxon>
        <taxon>Radiobacillus</taxon>
    </lineage>
</organism>
<evidence type="ECO:0000313" key="3">
    <source>
        <dbReference type="Proteomes" id="UP000315215"/>
    </source>
</evidence>
<protein>
    <submittedName>
        <fullName evidence="2">Uncharacterized protein</fullName>
    </submittedName>
</protein>
<feature type="transmembrane region" description="Helical" evidence="1">
    <location>
        <begin position="45"/>
        <end position="67"/>
    </location>
</feature>
<keyword evidence="1" id="KW-0472">Membrane</keyword>
<dbReference type="Proteomes" id="UP000315215">
    <property type="component" value="Chromosome"/>
</dbReference>
<reference evidence="2 3" key="1">
    <citation type="submission" date="2019-07" db="EMBL/GenBank/DDBJ databases">
        <authorList>
            <person name="Li J."/>
        </authorList>
    </citation>
    <scope>NUCLEOTIDE SEQUENCE [LARGE SCALE GENOMIC DNA]</scope>
    <source>
        <strain evidence="2 3">TKL69</strain>
    </source>
</reference>
<keyword evidence="1" id="KW-1133">Transmembrane helix</keyword>
<proteinExistence type="predicted"/>
<sequence>MKLPKLSLFGFISFFTVSIALYGIGHLFEINSLSFYYYETTSTGWISGGSMYPILIGLFTAFIVMNIQQRTKSQD</sequence>
<gene>
    <name evidence="2" type="ORF">FN924_06795</name>
</gene>
<accession>A0A516KER2</accession>
<dbReference type="KEGG" id="aqt:FN924_06795"/>
<evidence type="ECO:0000313" key="2">
    <source>
        <dbReference type="EMBL" id="QDP39898.1"/>
    </source>
</evidence>
<keyword evidence="3" id="KW-1185">Reference proteome</keyword>
<dbReference type="AlphaFoldDB" id="A0A516KER2"/>
<dbReference type="RefSeq" id="WP_143892945.1">
    <property type="nucleotide sequence ID" value="NZ_CP041666.1"/>
</dbReference>
<dbReference type="OrthoDB" id="2892501at2"/>
<evidence type="ECO:0000256" key="1">
    <source>
        <dbReference type="SAM" id="Phobius"/>
    </source>
</evidence>
<keyword evidence="1" id="KW-0812">Transmembrane</keyword>
<dbReference type="EMBL" id="CP041666">
    <property type="protein sequence ID" value="QDP39898.1"/>
    <property type="molecule type" value="Genomic_DNA"/>
</dbReference>
<feature type="transmembrane region" description="Helical" evidence="1">
    <location>
        <begin position="7"/>
        <end position="25"/>
    </location>
</feature>
<name>A0A516KER2_9BACI</name>